<protein>
    <recommendedName>
        <fullName evidence="2">Segregation and condensation protein A</fullName>
    </recommendedName>
</protein>
<organism evidence="4 5">
    <name type="scientific">Austwickia chelonae NBRC 105200</name>
    <dbReference type="NCBI Taxonomy" id="1184607"/>
    <lineage>
        <taxon>Bacteria</taxon>
        <taxon>Bacillati</taxon>
        <taxon>Actinomycetota</taxon>
        <taxon>Actinomycetes</taxon>
        <taxon>Micrococcales</taxon>
        <taxon>Dermatophilaceae</taxon>
        <taxon>Austwickia</taxon>
    </lineage>
</organism>
<dbReference type="OrthoDB" id="9811016at2"/>
<evidence type="ECO:0000256" key="2">
    <source>
        <dbReference type="ARBA" id="ARBA00044777"/>
    </source>
</evidence>
<evidence type="ECO:0000256" key="3">
    <source>
        <dbReference type="SAM" id="MobiDB-lite"/>
    </source>
</evidence>
<dbReference type="RefSeq" id="WP_006502241.1">
    <property type="nucleotide sequence ID" value="NZ_BAGZ01000005.1"/>
</dbReference>
<dbReference type="GO" id="GO:0007059">
    <property type="term" value="P:chromosome segregation"/>
    <property type="evidence" value="ECO:0007669"/>
    <property type="project" value="UniProtKB-KW"/>
</dbReference>
<reference evidence="4 5" key="1">
    <citation type="submission" date="2012-08" db="EMBL/GenBank/DDBJ databases">
        <title>Whole genome shotgun sequence of Austwickia chelonae NBRC 105200.</title>
        <authorList>
            <person name="Yoshida I."/>
            <person name="Hosoyama A."/>
            <person name="Tsuchikane K."/>
            <person name="Katsumata H."/>
            <person name="Ando Y."/>
            <person name="Ohji S."/>
            <person name="Hamada M."/>
            <person name="Tamura T."/>
            <person name="Yamazoe A."/>
            <person name="Yamazaki S."/>
            <person name="Fujita N."/>
        </authorList>
    </citation>
    <scope>NUCLEOTIDE SEQUENCE [LARGE SCALE GENOMIC DNA]</scope>
    <source>
        <strain evidence="4 5">NBRC 105200</strain>
    </source>
</reference>
<dbReference type="Gene3D" id="6.10.250.2410">
    <property type="match status" value="1"/>
</dbReference>
<keyword evidence="1" id="KW-0159">Chromosome partition</keyword>
<keyword evidence="5" id="KW-1185">Reference proteome</keyword>
<dbReference type="AlphaFoldDB" id="K6VLB1"/>
<dbReference type="eggNOG" id="COG1354">
    <property type="taxonomic scope" value="Bacteria"/>
</dbReference>
<evidence type="ECO:0000313" key="5">
    <source>
        <dbReference type="Proteomes" id="UP000008495"/>
    </source>
</evidence>
<evidence type="ECO:0000256" key="1">
    <source>
        <dbReference type="ARBA" id="ARBA00022829"/>
    </source>
</evidence>
<comment type="caution">
    <text evidence="4">The sequence shown here is derived from an EMBL/GenBank/DDBJ whole genome shotgun (WGS) entry which is preliminary data.</text>
</comment>
<accession>K6VLB1</accession>
<name>K6VLB1_9MICO</name>
<dbReference type="InterPro" id="IPR003768">
    <property type="entry name" value="ScpA"/>
</dbReference>
<dbReference type="STRING" id="100225.SAMN05421595_1326"/>
<dbReference type="EMBL" id="BAGZ01000005">
    <property type="protein sequence ID" value="GAB77489.1"/>
    <property type="molecule type" value="Genomic_DNA"/>
</dbReference>
<dbReference type="PANTHER" id="PTHR33969">
    <property type="entry name" value="SEGREGATION AND CONDENSATION PROTEIN A"/>
    <property type="match status" value="1"/>
</dbReference>
<evidence type="ECO:0000313" key="4">
    <source>
        <dbReference type="EMBL" id="GAB77489.1"/>
    </source>
</evidence>
<dbReference type="Proteomes" id="UP000008495">
    <property type="component" value="Unassembled WGS sequence"/>
</dbReference>
<feature type="region of interest" description="Disordered" evidence="3">
    <location>
        <begin position="254"/>
        <end position="274"/>
    </location>
</feature>
<dbReference type="PANTHER" id="PTHR33969:SF2">
    <property type="entry name" value="SEGREGATION AND CONDENSATION PROTEIN A"/>
    <property type="match status" value="1"/>
</dbReference>
<dbReference type="Pfam" id="PF02616">
    <property type="entry name" value="SMC_ScpA"/>
    <property type="match status" value="1"/>
</dbReference>
<proteinExistence type="predicted"/>
<gene>
    <name evidence="4" type="primary">scpA</name>
    <name evidence="4" type="ORF">AUCHE_05_04010</name>
</gene>
<sequence>MLTRRGTSAPFEVHLDQFDGPFDLLLGLIGKRRLDVTEIALAAVTDDFVAHLRAQQQSGDDWDLSETTEFLLVASTLLDLKAARLLPNLDEEEEDLELIEARDLLFARLLQYRAFKEVSAIFADRMDTVGRALRRQAGLEARFAKLLPELRLGCDPDRLARIAAGAFIPREPPTVEVEHLHATKVNIHEQALLVAQRLRRHGTLSFAELVADAEIVLVVVARFLVLLELFRDAAVTFDQSDPLGPLTVHWAGSEELEGEPTSRWSQYGPEHPQE</sequence>